<keyword evidence="4 5" id="KW-0642">Proline metabolism</keyword>
<evidence type="ECO:0000256" key="4">
    <source>
        <dbReference type="ARBA" id="ARBA00023062"/>
    </source>
</evidence>
<dbReference type="GO" id="GO:0010133">
    <property type="term" value="P:L-proline catabolic process to L-glutamate"/>
    <property type="evidence" value="ECO:0007669"/>
    <property type="project" value="TreeGrafter"/>
</dbReference>
<name>A0A0C9ZHX2_9AGAM</name>
<comment type="function">
    <text evidence="5">Converts proline to delta-1-pyrroline-5-carboxylate.</text>
</comment>
<comment type="catalytic activity">
    <reaction evidence="5">
        <text>L-proline + a quinone = (S)-1-pyrroline-5-carboxylate + a quinol + H(+)</text>
        <dbReference type="Rhea" id="RHEA:23784"/>
        <dbReference type="ChEBI" id="CHEBI:15378"/>
        <dbReference type="ChEBI" id="CHEBI:17388"/>
        <dbReference type="ChEBI" id="CHEBI:24646"/>
        <dbReference type="ChEBI" id="CHEBI:60039"/>
        <dbReference type="ChEBI" id="CHEBI:132124"/>
        <dbReference type="EC" id="1.5.5.2"/>
    </reaction>
</comment>
<keyword evidence="5" id="KW-0274">FAD</keyword>
<reference evidence="8" key="2">
    <citation type="submission" date="2015-01" db="EMBL/GenBank/DDBJ databases">
        <title>Evolutionary Origins and Diversification of the Mycorrhizal Mutualists.</title>
        <authorList>
            <consortium name="DOE Joint Genome Institute"/>
            <consortium name="Mycorrhizal Genomics Consortium"/>
            <person name="Kohler A."/>
            <person name="Kuo A."/>
            <person name="Nagy L.G."/>
            <person name="Floudas D."/>
            <person name="Copeland A."/>
            <person name="Barry K.W."/>
            <person name="Cichocki N."/>
            <person name="Veneault-Fourrey C."/>
            <person name="LaButti K."/>
            <person name="Lindquist E.A."/>
            <person name="Lipzen A."/>
            <person name="Lundell T."/>
            <person name="Morin E."/>
            <person name="Murat C."/>
            <person name="Riley R."/>
            <person name="Ohm R."/>
            <person name="Sun H."/>
            <person name="Tunlid A."/>
            <person name="Henrissat B."/>
            <person name="Grigoriev I.V."/>
            <person name="Hibbett D.S."/>
            <person name="Martin F."/>
        </authorList>
    </citation>
    <scope>NUCLEOTIDE SEQUENCE [LARGE SCALE GENOMIC DNA]</scope>
    <source>
        <strain evidence="8">441</strain>
    </source>
</reference>
<dbReference type="AlphaFoldDB" id="A0A0C9ZHX2"/>
<keyword evidence="3 5" id="KW-0560">Oxidoreductase</keyword>
<dbReference type="PANTHER" id="PTHR13914">
    <property type="entry name" value="PROLINE OXIDASE"/>
    <property type="match status" value="1"/>
</dbReference>
<organism evidence="7 8">
    <name type="scientific">Pisolithus microcarpus 441</name>
    <dbReference type="NCBI Taxonomy" id="765257"/>
    <lineage>
        <taxon>Eukaryota</taxon>
        <taxon>Fungi</taxon>
        <taxon>Dikarya</taxon>
        <taxon>Basidiomycota</taxon>
        <taxon>Agaricomycotina</taxon>
        <taxon>Agaricomycetes</taxon>
        <taxon>Agaricomycetidae</taxon>
        <taxon>Boletales</taxon>
        <taxon>Sclerodermatineae</taxon>
        <taxon>Pisolithaceae</taxon>
        <taxon>Pisolithus</taxon>
    </lineage>
</organism>
<dbReference type="InterPro" id="IPR015659">
    <property type="entry name" value="Proline_oxidase"/>
</dbReference>
<evidence type="ECO:0000313" key="8">
    <source>
        <dbReference type="Proteomes" id="UP000054018"/>
    </source>
</evidence>
<dbReference type="EMBL" id="KN833743">
    <property type="protein sequence ID" value="KIK22097.1"/>
    <property type="molecule type" value="Genomic_DNA"/>
</dbReference>
<reference evidence="7 8" key="1">
    <citation type="submission" date="2014-04" db="EMBL/GenBank/DDBJ databases">
        <authorList>
            <consortium name="DOE Joint Genome Institute"/>
            <person name="Kuo A."/>
            <person name="Kohler A."/>
            <person name="Costa M.D."/>
            <person name="Nagy L.G."/>
            <person name="Floudas D."/>
            <person name="Copeland A."/>
            <person name="Barry K.W."/>
            <person name="Cichocki N."/>
            <person name="Veneault-Fourrey C."/>
            <person name="LaButti K."/>
            <person name="Lindquist E.A."/>
            <person name="Lipzen A."/>
            <person name="Lundell T."/>
            <person name="Morin E."/>
            <person name="Murat C."/>
            <person name="Sun H."/>
            <person name="Tunlid A."/>
            <person name="Henrissat B."/>
            <person name="Grigoriev I.V."/>
            <person name="Hibbett D.S."/>
            <person name="Martin F."/>
            <person name="Nordberg H.P."/>
            <person name="Cantor M.N."/>
            <person name="Hua S.X."/>
        </authorList>
    </citation>
    <scope>NUCLEOTIDE SEQUENCE [LARGE SCALE GENOMIC DNA]</scope>
    <source>
        <strain evidence="7 8">441</strain>
    </source>
</reference>
<keyword evidence="8" id="KW-1185">Reference proteome</keyword>
<dbReference type="OrthoDB" id="5464at2759"/>
<dbReference type="InterPro" id="IPR029041">
    <property type="entry name" value="FAD-linked_oxidoreductase-like"/>
</dbReference>
<dbReference type="STRING" id="765257.A0A0C9ZHX2"/>
<dbReference type="GO" id="GO:0004657">
    <property type="term" value="F:proline dehydrogenase activity"/>
    <property type="evidence" value="ECO:0007669"/>
    <property type="project" value="UniProtKB-EC"/>
</dbReference>
<dbReference type="SUPFAM" id="SSF51730">
    <property type="entry name" value="FAD-linked oxidoreductase"/>
    <property type="match status" value="1"/>
</dbReference>
<sequence>MVRILQYGVFISLRRTGILWQHLPLTNRRLLSISHSPPTSRWGYIRRRRTLLLTGLISSSAVIAFWADAKSVDLSSRPASSPETPTSTSQSQSTDLLPLIRAYVVYSLISIPFVVDHAPQVLHHLLRVPLVGRVVETIVRETFFAQFVGGETVQDALPLIRRLRYENKGTLLGYSVEVDESVATGGSGHGTADGQGSHDVLNPEQPIHKRIVEEIIHSVDAVGDYEDRLARESGVEAHGAWITVKLTALLPRAESLRNFSMHLVHTRPRSSEPVPFPGTPDSSDLAILNRHHHNHLGSSLMEEDIRDLQELYINLRRICMRAKERRIKIAIDAEYTWYQPAIDAFGHALMEQFNKLPEEKAWTNWLFPGRSSGASQTELQPLVYVTYQAYLRRTLTHLTHSIALSRKKGYALGVKLVRGAYHPHEIASHFSSLNAMSISAEPDPPVYSSKVETDTCYDMCISIIMRAIADDVRSSSAQSPHLGVLFGTHNWRSSELVLQELVTNGLAREQGGENEPRTLVIPREVAERCTIAQLYGMANSLTNHIAARVTSPIPCVMKCMPYGALGEVVPYLSRRAIENKSVLGNGGATRERKEAARMIWKELMGSVGL</sequence>
<proteinExistence type="inferred from homology"/>
<evidence type="ECO:0000256" key="3">
    <source>
        <dbReference type="ARBA" id="ARBA00023002"/>
    </source>
</evidence>
<evidence type="ECO:0000313" key="7">
    <source>
        <dbReference type="EMBL" id="KIK22097.1"/>
    </source>
</evidence>
<evidence type="ECO:0000256" key="2">
    <source>
        <dbReference type="ARBA" id="ARBA00012695"/>
    </source>
</evidence>
<keyword evidence="5" id="KW-0285">Flavoprotein</keyword>
<dbReference type="Proteomes" id="UP000054018">
    <property type="component" value="Unassembled WGS sequence"/>
</dbReference>
<dbReference type="PANTHER" id="PTHR13914:SF0">
    <property type="entry name" value="PROLINE DEHYDROGENASE 1, MITOCHONDRIAL"/>
    <property type="match status" value="1"/>
</dbReference>
<accession>A0A0C9ZHX2</accession>
<dbReference type="GO" id="GO:0071949">
    <property type="term" value="F:FAD binding"/>
    <property type="evidence" value="ECO:0007669"/>
    <property type="project" value="TreeGrafter"/>
</dbReference>
<protein>
    <recommendedName>
        <fullName evidence="2 5">Proline dehydrogenase</fullName>
        <ecNumber evidence="2 5">1.5.5.2</ecNumber>
    </recommendedName>
</protein>
<gene>
    <name evidence="7" type="ORF">PISMIDRAFT_680609</name>
</gene>
<comment type="similarity">
    <text evidence="1 5">Belongs to the proline oxidase family.</text>
</comment>
<dbReference type="EC" id="1.5.5.2" evidence="2 5"/>
<dbReference type="Gene3D" id="3.20.20.220">
    <property type="match status" value="1"/>
</dbReference>
<comment type="cofactor">
    <cofactor evidence="5">
        <name>FAD</name>
        <dbReference type="ChEBI" id="CHEBI:57692"/>
    </cofactor>
</comment>
<dbReference type="HOGENOM" id="CLU_018202_1_1_1"/>
<evidence type="ECO:0000259" key="6">
    <source>
        <dbReference type="Pfam" id="PF01619"/>
    </source>
</evidence>
<evidence type="ECO:0000256" key="1">
    <source>
        <dbReference type="ARBA" id="ARBA00005869"/>
    </source>
</evidence>
<dbReference type="InterPro" id="IPR002872">
    <property type="entry name" value="Proline_DH_dom"/>
</dbReference>
<feature type="domain" description="Proline dehydrogenase" evidence="6">
    <location>
        <begin position="209"/>
        <end position="582"/>
    </location>
</feature>
<dbReference type="Pfam" id="PF01619">
    <property type="entry name" value="Pro_dh"/>
    <property type="match status" value="1"/>
</dbReference>
<evidence type="ECO:0000256" key="5">
    <source>
        <dbReference type="RuleBase" id="RU364054"/>
    </source>
</evidence>
<dbReference type="GO" id="GO:0005739">
    <property type="term" value="C:mitochondrion"/>
    <property type="evidence" value="ECO:0007669"/>
    <property type="project" value="TreeGrafter"/>
</dbReference>